<dbReference type="Proteomes" id="UP001605036">
    <property type="component" value="Unassembled WGS sequence"/>
</dbReference>
<protein>
    <submittedName>
        <fullName evidence="1">Uncharacterized protein</fullName>
    </submittedName>
</protein>
<dbReference type="EMBL" id="JBHFFA010000006">
    <property type="protein sequence ID" value="KAL2620722.1"/>
    <property type="molecule type" value="Genomic_DNA"/>
</dbReference>
<proteinExistence type="predicted"/>
<dbReference type="AlphaFoldDB" id="A0ABD1Y4S3"/>
<sequence length="102" mass="12464">MQVREAELLECSILRRSRVEWAEKGESCSRYFFATLKAKQTKERMSILCDEEDREVRDKELILEQVYNYYTELYIPNQQFLLQKSVSRKKRLLWSTNSFWKK</sequence>
<name>A0ABD1Y4S3_9MARC</name>
<accession>A0ABD1Y4S3</accession>
<keyword evidence="2" id="KW-1185">Reference proteome</keyword>
<evidence type="ECO:0000313" key="2">
    <source>
        <dbReference type="Proteomes" id="UP001605036"/>
    </source>
</evidence>
<comment type="caution">
    <text evidence="1">The sequence shown here is derived from an EMBL/GenBank/DDBJ whole genome shotgun (WGS) entry which is preliminary data.</text>
</comment>
<evidence type="ECO:0000313" key="1">
    <source>
        <dbReference type="EMBL" id="KAL2620722.1"/>
    </source>
</evidence>
<reference evidence="1 2" key="1">
    <citation type="submission" date="2024-09" db="EMBL/GenBank/DDBJ databases">
        <title>Chromosome-scale assembly of Riccia fluitans.</title>
        <authorList>
            <person name="Paukszto L."/>
            <person name="Sawicki J."/>
            <person name="Karawczyk K."/>
            <person name="Piernik-Szablinska J."/>
            <person name="Szczecinska M."/>
            <person name="Mazdziarz M."/>
        </authorList>
    </citation>
    <scope>NUCLEOTIDE SEQUENCE [LARGE SCALE GENOMIC DNA]</scope>
    <source>
        <strain evidence="1">Rf_01</strain>
        <tissue evidence="1">Aerial parts of the thallus</tissue>
    </source>
</reference>
<organism evidence="1 2">
    <name type="scientific">Riccia fluitans</name>
    <dbReference type="NCBI Taxonomy" id="41844"/>
    <lineage>
        <taxon>Eukaryota</taxon>
        <taxon>Viridiplantae</taxon>
        <taxon>Streptophyta</taxon>
        <taxon>Embryophyta</taxon>
        <taxon>Marchantiophyta</taxon>
        <taxon>Marchantiopsida</taxon>
        <taxon>Marchantiidae</taxon>
        <taxon>Marchantiales</taxon>
        <taxon>Ricciaceae</taxon>
        <taxon>Riccia</taxon>
    </lineage>
</organism>
<gene>
    <name evidence="1" type="ORF">R1flu_000927</name>
</gene>